<reference evidence="1" key="3">
    <citation type="submission" date="2025-09" db="UniProtKB">
        <authorList>
            <consortium name="Ensembl"/>
        </authorList>
    </citation>
    <scope>IDENTIFICATION</scope>
</reference>
<dbReference type="AlphaFoldDB" id="H2YAT6"/>
<accession>H2YAT6</accession>
<keyword evidence="2" id="KW-1185">Reference proteome</keyword>
<dbReference type="GeneTree" id="ENSGT00950000183075"/>
<dbReference type="Ensembl" id="ENSCSAVT00000002473.1">
    <property type="protein sequence ID" value="ENSCSAVP00000002434.1"/>
    <property type="gene ID" value="ENSCSAVG00000001431.1"/>
</dbReference>
<protein>
    <submittedName>
        <fullName evidence="1">Uncharacterized protein</fullName>
    </submittedName>
</protein>
<reference evidence="1" key="2">
    <citation type="submission" date="2025-08" db="UniProtKB">
        <authorList>
            <consortium name="Ensembl"/>
        </authorList>
    </citation>
    <scope>IDENTIFICATION</scope>
</reference>
<evidence type="ECO:0000313" key="2">
    <source>
        <dbReference type="Proteomes" id="UP000007875"/>
    </source>
</evidence>
<proteinExistence type="predicted"/>
<dbReference type="Proteomes" id="UP000007875">
    <property type="component" value="Unassembled WGS sequence"/>
</dbReference>
<organism evidence="1 2">
    <name type="scientific">Ciona savignyi</name>
    <name type="common">Pacific transparent sea squirt</name>
    <dbReference type="NCBI Taxonomy" id="51511"/>
    <lineage>
        <taxon>Eukaryota</taxon>
        <taxon>Metazoa</taxon>
        <taxon>Chordata</taxon>
        <taxon>Tunicata</taxon>
        <taxon>Ascidiacea</taxon>
        <taxon>Phlebobranchia</taxon>
        <taxon>Cionidae</taxon>
        <taxon>Ciona</taxon>
    </lineage>
</organism>
<evidence type="ECO:0000313" key="1">
    <source>
        <dbReference type="Ensembl" id="ENSCSAVP00000002434.1"/>
    </source>
</evidence>
<dbReference type="HOGENOM" id="CLU_1829682_0_0_1"/>
<name>H2YAT6_CIOSA</name>
<sequence length="141" mass="15472">ILNACSETAANITSISRPCDGIFPFHSALDLLRVVRVNLEQNLLQLGNTLLAPQAPISSSPRATASQISRKLPIGPLFYLFQRINIGLLESNRFFLKKNVRSFLSDSGSSIRSTTRARTGRPIDRPCDNRSSFSFLGGFGC</sequence>
<reference evidence="2" key="1">
    <citation type="submission" date="2003-08" db="EMBL/GenBank/DDBJ databases">
        <authorList>
            <person name="Birren B."/>
            <person name="Nusbaum C."/>
            <person name="Abebe A."/>
            <person name="Abouelleil A."/>
            <person name="Adekoya E."/>
            <person name="Ait-zahra M."/>
            <person name="Allen N."/>
            <person name="Allen T."/>
            <person name="An P."/>
            <person name="Anderson M."/>
            <person name="Anderson S."/>
            <person name="Arachchi H."/>
            <person name="Armbruster J."/>
            <person name="Bachantsang P."/>
            <person name="Baldwin J."/>
            <person name="Barry A."/>
            <person name="Bayul T."/>
            <person name="Blitshsteyn B."/>
            <person name="Bloom T."/>
            <person name="Blye J."/>
            <person name="Boguslavskiy L."/>
            <person name="Borowsky M."/>
            <person name="Boukhgalter B."/>
            <person name="Brunache A."/>
            <person name="Butler J."/>
            <person name="Calixte N."/>
            <person name="Calvo S."/>
            <person name="Camarata J."/>
            <person name="Campo K."/>
            <person name="Chang J."/>
            <person name="Cheshatsang Y."/>
            <person name="Citroen M."/>
            <person name="Collymore A."/>
            <person name="Considine T."/>
            <person name="Cook A."/>
            <person name="Cooke P."/>
            <person name="Corum B."/>
            <person name="Cuomo C."/>
            <person name="David R."/>
            <person name="Dawoe T."/>
            <person name="Degray S."/>
            <person name="Dodge S."/>
            <person name="Dooley K."/>
            <person name="Dorje P."/>
            <person name="Dorjee K."/>
            <person name="Dorris L."/>
            <person name="Duffey N."/>
            <person name="Dupes A."/>
            <person name="Elkins T."/>
            <person name="Engels R."/>
            <person name="Erickson J."/>
            <person name="Farina A."/>
            <person name="Faro S."/>
            <person name="Ferreira P."/>
            <person name="Fischer H."/>
            <person name="Fitzgerald M."/>
            <person name="Foley K."/>
            <person name="Gage D."/>
            <person name="Galagan J."/>
            <person name="Gearin G."/>
            <person name="Gnerre S."/>
            <person name="Gnirke A."/>
            <person name="Goyette A."/>
            <person name="Graham J."/>
            <person name="Grandbois E."/>
            <person name="Gyaltsen K."/>
            <person name="Hafez N."/>
            <person name="Hagopian D."/>
            <person name="Hagos B."/>
            <person name="Hall J."/>
            <person name="Hatcher B."/>
            <person name="Heller A."/>
            <person name="Higgins H."/>
            <person name="Honan T."/>
            <person name="Horn A."/>
            <person name="Houde N."/>
            <person name="Hughes L."/>
            <person name="Hulme W."/>
            <person name="Husby E."/>
            <person name="Iliev I."/>
            <person name="Jaffe D."/>
            <person name="Jones C."/>
            <person name="Kamal M."/>
            <person name="Kamat A."/>
            <person name="Kamvysselis M."/>
            <person name="Karlsson E."/>
            <person name="Kells C."/>
            <person name="Kieu A."/>
            <person name="Kisner P."/>
            <person name="Kodira C."/>
            <person name="Kulbokas E."/>
            <person name="Labutti K."/>
            <person name="Lama D."/>
            <person name="Landers T."/>
            <person name="Leger J."/>
            <person name="Levine S."/>
            <person name="Lewis D."/>
            <person name="Lewis T."/>
            <person name="Lindblad-toh K."/>
            <person name="Liu X."/>
            <person name="Lokyitsang T."/>
            <person name="Lokyitsang Y."/>
            <person name="Lucien O."/>
            <person name="Lui A."/>
            <person name="Ma L.J."/>
            <person name="Mabbitt R."/>
            <person name="Macdonald J."/>
            <person name="Maclean C."/>
            <person name="Major J."/>
            <person name="Manning J."/>
            <person name="Marabella R."/>
            <person name="Maru K."/>
            <person name="Matthews C."/>
            <person name="Mauceli E."/>
            <person name="Mccarthy M."/>
            <person name="Mcdonough S."/>
            <person name="Mcghee T."/>
            <person name="Meldrim J."/>
            <person name="Meneus L."/>
            <person name="Mesirov J."/>
            <person name="Mihalev A."/>
            <person name="Mihova T."/>
            <person name="Mikkelsen T."/>
            <person name="Mlenga V."/>
            <person name="Moru K."/>
            <person name="Mozes J."/>
            <person name="Mulrain L."/>
            <person name="Munson G."/>
            <person name="Naylor J."/>
            <person name="Newes C."/>
            <person name="Nguyen C."/>
            <person name="Nguyen N."/>
            <person name="Nguyen T."/>
            <person name="Nicol R."/>
            <person name="Nielsen C."/>
            <person name="Nizzari M."/>
            <person name="Norbu C."/>
            <person name="Norbu N."/>
            <person name="O'donnell P."/>
            <person name="Okoawo O."/>
            <person name="O'leary S."/>
            <person name="Omotosho B."/>
            <person name="O'neill K."/>
            <person name="Osman S."/>
            <person name="Parker S."/>
            <person name="Perrin D."/>
            <person name="Phunkhang P."/>
            <person name="Piqani B."/>
            <person name="Purcell S."/>
            <person name="Rachupka T."/>
            <person name="Ramasamy U."/>
            <person name="Rameau R."/>
            <person name="Ray V."/>
            <person name="Raymond C."/>
            <person name="Retta R."/>
            <person name="Richardson S."/>
            <person name="Rise C."/>
            <person name="Rodriguez J."/>
            <person name="Rogers J."/>
            <person name="Rogov P."/>
            <person name="Rutman M."/>
            <person name="Schupbach R."/>
            <person name="Seaman C."/>
            <person name="Settipalli S."/>
            <person name="Sharpe T."/>
            <person name="Sheridan J."/>
            <person name="Sherpa N."/>
            <person name="Shi J."/>
            <person name="Smirnov S."/>
            <person name="Smith C."/>
            <person name="Sougnez C."/>
            <person name="Spencer B."/>
            <person name="Stalker J."/>
            <person name="Stange-thomann N."/>
            <person name="Stavropoulos S."/>
            <person name="Stetson K."/>
            <person name="Stone C."/>
            <person name="Stone S."/>
            <person name="Stubbs M."/>
            <person name="Talamas J."/>
            <person name="Tchuinga P."/>
            <person name="Tenzing P."/>
            <person name="Tesfaye S."/>
            <person name="Theodore J."/>
            <person name="Thoulutsang Y."/>
            <person name="Topham K."/>
            <person name="Towey S."/>
            <person name="Tsamla T."/>
            <person name="Tsomo N."/>
            <person name="Vallee D."/>
            <person name="Vassiliev H."/>
            <person name="Venkataraman V."/>
            <person name="Vinson J."/>
            <person name="Vo A."/>
            <person name="Wade C."/>
            <person name="Wang S."/>
            <person name="Wangchuk T."/>
            <person name="Wangdi T."/>
            <person name="Whittaker C."/>
            <person name="Wilkinson J."/>
            <person name="Wu Y."/>
            <person name="Wyman D."/>
            <person name="Yadav S."/>
            <person name="Yang S."/>
            <person name="Yang X."/>
            <person name="Yeager S."/>
            <person name="Yee E."/>
            <person name="Young G."/>
            <person name="Zainoun J."/>
            <person name="Zembeck L."/>
            <person name="Zimmer A."/>
            <person name="Zody M."/>
            <person name="Lander E."/>
        </authorList>
    </citation>
    <scope>NUCLEOTIDE SEQUENCE [LARGE SCALE GENOMIC DNA]</scope>
</reference>